<dbReference type="Pfam" id="PF13602">
    <property type="entry name" value="ADH_zinc_N_2"/>
    <property type="match status" value="1"/>
</dbReference>
<evidence type="ECO:0000259" key="1">
    <source>
        <dbReference type="SMART" id="SM00829"/>
    </source>
</evidence>
<dbReference type="InterPro" id="IPR011032">
    <property type="entry name" value="GroES-like_sf"/>
</dbReference>
<feature type="domain" description="Enoyl reductase (ER)" evidence="1">
    <location>
        <begin position="23"/>
        <end position="322"/>
    </location>
</feature>
<dbReference type="RefSeq" id="WP_172238129.1">
    <property type="nucleotide sequence ID" value="NZ_BMDD01000001.1"/>
</dbReference>
<keyword evidence="3" id="KW-1185">Reference proteome</keyword>
<dbReference type="Proteomes" id="UP000605427">
    <property type="component" value="Unassembled WGS sequence"/>
</dbReference>
<dbReference type="InterPro" id="IPR013154">
    <property type="entry name" value="ADH-like_N"/>
</dbReference>
<sequence>MGNQQIADGSHKTMKAALYREYGGPEQVVVERVPMPVPSAGEVLVRIAGSGFNIVDNVLRAGYMSGQFPQVFPFVPNIELSGTVAAVGEGVTRWSAGDRVYQSRTLIQSGGAAEYAIAEAGGLAAAPQTLDLADAGGVPLCALTAWQALFEHGALKAGQRVMIVGASGSVGHYAVQFARNADACVIGISSASSSAQVKELGADAVLDYAEDDWMRTIVEPLDLIVNVSLAEPDQVNAWLPLLREGGALISAWSPVDEETARRHGVTGKLIHMHGDAGQLADITRLIDDGVVKIRIDERIGLDGLRGVHARSAAGKLRGKVLVIPAETGEHV</sequence>
<protein>
    <submittedName>
        <fullName evidence="2">NADPH:quinone reductase</fullName>
    </submittedName>
</protein>
<evidence type="ECO:0000313" key="3">
    <source>
        <dbReference type="Proteomes" id="UP000605427"/>
    </source>
</evidence>
<name>A0ABQ1ZM38_9BACL</name>
<dbReference type="SMART" id="SM00829">
    <property type="entry name" value="PKS_ER"/>
    <property type="match status" value="1"/>
</dbReference>
<organism evidence="2 3">
    <name type="scientific">Saccharibacillus endophyticus</name>
    <dbReference type="NCBI Taxonomy" id="2060666"/>
    <lineage>
        <taxon>Bacteria</taxon>
        <taxon>Bacillati</taxon>
        <taxon>Bacillota</taxon>
        <taxon>Bacilli</taxon>
        <taxon>Bacillales</taxon>
        <taxon>Paenibacillaceae</taxon>
        <taxon>Saccharibacillus</taxon>
    </lineage>
</organism>
<comment type="caution">
    <text evidence="2">The sequence shown here is derived from an EMBL/GenBank/DDBJ whole genome shotgun (WGS) entry which is preliminary data.</text>
</comment>
<dbReference type="PANTHER" id="PTHR44013:SF1">
    <property type="entry name" value="ZINC-TYPE ALCOHOL DEHYDROGENASE-LIKE PROTEIN C16A3.02C"/>
    <property type="match status" value="1"/>
</dbReference>
<dbReference type="CDD" id="cd05289">
    <property type="entry name" value="MDR_like_2"/>
    <property type="match status" value="1"/>
</dbReference>
<dbReference type="EMBL" id="BMDD01000001">
    <property type="protein sequence ID" value="GGH68831.1"/>
    <property type="molecule type" value="Genomic_DNA"/>
</dbReference>
<dbReference type="Gene3D" id="3.40.50.720">
    <property type="entry name" value="NAD(P)-binding Rossmann-like Domain"/>
    <property type="match status" value="1"/>
</dbReference>
<dbReference type="Pfam" id="PF08240">
    <property type="entry name" value="ADH_N"/>
    <property type="match status" value="1"/>
</dbReference>
<proteinExistence type="predicted"/>
<dbReference type="Gene3D" id="3.90.180.10">
    <property type="entry name" value="Medium-chain alcohol dehydrogenases, catalytic domain"/>
    <property type="match status" value="1"/>
</dbReference>
<dbReference type="SUPFAM" id="SSF51735">
    <property type="entry name" value="NAD(P)-binding Rossmann-fold domains"/>
    <property type="match status" value="1"/>
</dbReference>
<dbReference type="InterPro" id="IPR020843">
    <property type="entry name" value="ER"/>
</dbReference>
<gene>
    <name evidence="2" type="ORF">GCM10007362_03260</name>
</gene>
<evidence type="ECO:0000313" key="2">
    <source>
        <dbReference type="EMBL" id="GGH68831.1"/>
    </source>
</evidence>
<dbReference type="InterPro" id="IPR036291">
    <property type="entry name" value="NAD(P)-bd_dom_sf"/>
</dbReference>
<dbReference type="PANTHER" id="PTHR44013">
    <property type="entry name" value="ZINC-TYPE ALCOHOL DEHYDROGENASE-LIKE PROTEIN C16A3.02C"/>
    <property type="match status" value="1"/>
</dbReference>
<accession>A0ABQ1ZM38</accession>
<dbReference type="InterPro" id="IPR052733">
    <property type="entry name" value="Chloroplast_QOR"/>
</dbReference>
<reference evidence="3" key="1">
    <citation type="journal article" date="2019" name="Int. J. Syst. Evol. Microbiol.">
        <title>The Global Catalogue of Microorganisms (GCM) 10K type strain sequencing project: providing services to taxonomists for standard genome sequencing and annotation.</title>
        <authorList>
            <consortium name="The Broad Institute Genomics Platform"/>
            <consortium name="The Broad Institute Genome Sequencing Center for Infectious Disease"/>
            <person name="Wu L."/>
            <person name="Ma J."/>
        </authorList>
    </citation>
    <scope>NUCLEOTIDE SEQUENCE [LARGE SCALE GENOMIC DNA]</scope>
    <source>
        <strain evidence="3">CCM 8702</strain>
    </source>
</reference>
<dbReference type="SUPFAM" id="SSF50129">
    <property type="entry name" value="GroES-like"/>
    <property type="match status" value="1"/>
</dbReference>